<evidence type="ECO:0000313" key="10">
    <source>
        <dbReference type="EMBL" id="TDN78808.1"/>
    </source>
</evidence>
<comment type="caution">
    <text evidence="10">The sequence shown here is derived from an EMBL/GenBank/DDBJ whole genome shotgun (WGS) entry which is preliminary data.</text>
</comment>
<keyword evidence="2" id="KW-1003">Cell membrane</keyword>
<evidence type="ECO:0000313" key="11">
    <source>
        <dbReference type="Proteomes" id="UP000295493"/>
    </source>
</evidence>
<dbReference type="GO" id="GO:0005886">
    <property type="term" value="C:plasma membrane"/>
    <property type="evidence" value="ECO:0007669"/>
    <property type="project" value="UniProtKB-SubCell"/>
</dbReference>
<evidence type="ECO:0000256" key="8">
    <source>
        <dbReference type="SAM" id="Phobius"/>
    </source>
</evidence>
<feature type="transmembrane region" description="Helical" evidence="8">
    <location>
        <begin position="437"/>
        <end position="454"/>
    </location>
</feature>
<dbReference type="Pfam" id="PF13515">
    <property type="entry name" value="FUSC_2"/>
    <property type="match status" value="1"/>
</dbReference>
<feature type="transmembrane region" description="Helical" evidence="8">
    <location>
        <begin position="362"/>
        <end position="378"/>
    </location>
</feature>
<feature type="transmembrane region" description="Helical" evidence="8">
    <location>
        <begin position="390"/>
        <end position="407"/>
    </location>
</feature>
<reference evidence="10 11" key="1">
    <citation type="submission" date="2019-03" db="EMBL/GenBank/DDBJ databases">
        <title>Genomic Encyclopedia of Type Strains, Phase IV (KMG-IV): sequencing the most valuable type-strain genomes for metagenomic binning, comparative biology and taxonomic classification.</title>
        <authorList>
            <person name="Goeker M."/>
        </authorList>
    </citation>
    <scope>NUCLEOTIDE SEQUENCE [LARGE SCALE GENOMIC DNA]</scope>
    <source>
        <strain evidence="10 11">DSM 25059</strain>
    </source>
</reference>
<sequence>MPTLLTLFVNALPAPTRRSLVRADPGMLRTARGARAMFAFLLTLLLSLLVGAIAGVSVLDFLIGFPVTVFCCAAIGDDETRARIGKIAALALAAGLSFTLSALIHSTWTNHIVFIAVIGAAAYMRQYGGPWIPVGLAANVAYFFGAFLQPDTEMLHWQWGGVVIGAACALIVHQLVVPHRPWRRMRWSVIAIRMRLARLLATTAAFEPGGNSKPLRGQLDRVAAAVTIAETELENLPGGRLAHRPLAEALIAVLVLAERLALQTEGDPARACAPETRAAMRALSEALRCDRPLPRAAPLEPLADAIAELDRARQLPPDHDAARSVEAPPPAPVNAVLRPAIQSASAAALAILGGAALSHDRWYWAVITVFVMFTGTYSRGQALAKSMKRTFGTFAGILVAMGIVWALHGDVHAALFLMPVAIFCVFYAYIQSYTWMAFWITVVVGLLFSVTGRFTDQVMLLRLEETVIGALAGIIVATLVLPRRTDVHARDQFNALCKAAQDTVEAALPSGALDRLALTAALHDFEAKLAALREALDPLRLIPAPAAMRQRDRTQRQLVLTSYWMHEIALAVRQMDGRKGWPPPAEAQCAAHDLAGLLSMIAKPGYAPDADPGDDGRDRPLPQEESDPVRSLLRAKKGLAEAMIETARMLTDRSRQSRAFRF</sequence>
<comment type="subcellular location">
    <subcellularLocation>
        <location evidence="1">Cell membrane</location>
        <topology evidence="1">Multi-pass membrane protein</topology>
    </subcellularLocation>
</comment>
<keyword evidence="4 8" id="KW-1133">Transmembrane helix</keyword>
<evidence type="ECO:0000259" key="9">
    <source>
        <dbReference type="Pfam" id="PF13515"/>
    </source>
</evidence>
<feature type="domain" description="Integral membrane bound transporter" evidence="9">
    <location>
        <begin position="350"/>
        <end position="476"/>
    </location>
</feature>
<evidence type="ECO:0000256" key="3">
    <source>
        <dbReference type="ARBA" id="ARBA00022692"/>
    </source>
</evidence>
<feature type="transmembrane region" description="Helical" evidence="8">
    <location>
        <begin position="336"/>
        <end position="356"/>
    </location>
</feature>
<dbReference type="AlphaFoldDB" id="A0A4V3BSG8"/>
<name>A0A4V3BSG8_9SPHN</name>
<dbReference type="Proteomes" id="UP000295493">
    <property type="component" value="Unassembled WGS sequence"/>
</dbReference>
<keyword evidence="3 8" id="KW-0812">Transmembrane</keyword>
<evidence type="ECO:0000256" key="7">
    <source>
        <dbReference type="SAM" id="MobiDB-lite"/>
    </source>
</evidence>
<feature type="transmembrane region" description="Helical" evidence="8">
    <location>
        <begin position="131"/>
        <end position="150"/>
    </location>
</feature>
<keyword evidence="5 8" id="KW-0472">Membrane</keyword>
<evidence type="ECO:0000256" key="1">
    <source>
        <dbReference type="ARBA" id="ARBA00004651"/>
    </source>
</evidence>
<evidence type="ECO:0000256" key="6">
    <source>
        <dbReference type="ARBA" id="ARBA00043993"/>
    </source>
</evidence>
<feature type="transmembrane region" description="Helical" evidence="8">
    <location>
        <begin position="466"/>
        <end position="482"/>
    </location>
</feature>
<feature type="transmembrane region" description="Helical" evidence="8">
    <location>
        <begin position="108"/>
        <end position="124"/>
    </location>
</feature>
<dbReference type="PANTHER" id="PTHR30509:SF9">
    <property type="entry name" value="MULTIDRUG RESISTANCE PROTEIN MDTO"/>
    <property type="match status" value="1"/>
</dbReference>
<evidence type="ECO:0000256" key="5">
    <source>
        <dbReference type="ARBA" id="ARBA00023136"/>
    </source>
</evidence>
<feature type="transmembrane region" description="Helical" evidence="8">
    <location>
        <begin position="413"/>
        <end position="430"/>
    </location>
</feature>
<feature type="transmembrane region" description="Helical" evidence="8">
    <location>
        <begin position="39"/>
        <end position="72"/>
    </location>
</feature>
<protein>
    <submittedName>
        <fullName evidence="10">Fusaric acid resistance family protein</fullName>
    </submittedName>
</protein>
<organism evidence="10 11">
    <name type="scientific">Stakelama pacifica</name>
    <dbReference type="NCBI Taxonomy" id="517720"/>
    <lineage>
        <taxon>Bacteria</taxon>
        <taxon>Pseudomonadati</taxon>
        <taxon>Pseudomonadota</taxon>
        <taxon>Alphaproteobacteria</taxon>
        <taxon>Sphingomonadales</taxon>
        <taxon>Sphingomonadaceae</taxon>
        <taxon>Stakelama</taxon>
    </lineage>
</organism>
<proteinExistence type="inferred from homology"/>
<dbReference type="InterPro" id="IPR049453">
    <property type="entry name" value="Memb_transporter_dom"/>
</dbReference>
<keyword evidence="11" id="KW-1185">Reference proteome</keyword>
<accession>A0A4V3BSG8</accession>
<gene>
    <name evidence="10" type="ORF">EV664_11572</name>
</gene>
<dbReference type="RefSeq" id="WP_162848892.1">
    <property type="nucleotide sequence ID" value="NZ_BMLU01000014.1"/>
</dbReference>
<dbReference type="PANTHER" id="PTHR30509">
    <property type="entry name" value="P-HYDROXYBENZOIC ACID EFFLUX PUMP SUBUNIT-RELATED"/>
    <property type="match status" value="1"/>
</dbReference>
<evidence type="ECO:0000256" key="2">
    <source>
        <dbReference type="ARBA" id="ARBA00022475"/>
    </source>
</evidence>
<comment type="similarity">
    <text evidence="6">Belongs to the YccS/YhfK family.</text>
</comment>
<feature type="transmembrane region" description="Helical" evidence="8">
    <location>
        <begin position="156"/>
        <end position="177"/>
    </location>
</feature>
<feature type="region of interest" description="Disordered" evidence="7">
    <location>
        <begin position="605"/>
        <end position="631"/>
    </location>
</feature>
<dbReference type="EMBL" id="SNWD01000015">
    <property type="protein sequence ID" value="TDN78808.1"/>
    <property type="molecule type" value="Genomic_DNA"/>
</dbReference>
<evidence type="ECO:0000256" key="4">
    <source>
        <dbReference type="ARBA" id="ARBA00022989"/>
    </source>
</evidence>